<proteinExistence type="predicted"/>
<dbReference type="Proteomes" id="UP000585638">
    <property type="component" value="Unassembled WGS sequence"/>
</dbReference>
<comment type="caution">
    <text evidence="4">The sequence shown here is derived from an EMBL/GenBank/DDBJ whole genome shotgun (WGS) entry which is preliminary data.</text>
</comment>
<dbReference type="AlphaFoldDB" id="A0A7W9NE57"/>
<feature type="region of interest" description="Disordered" evidence="2">
    <location>
        <begin position="1"/>
        <end position="36"/>
    </location>
</feature>
<dbReference type="SUPFAM" id="SSF55874">
    <property type="entry name" value="ATPase domain of HSP90 chaperone/DNA topoisomerase II/histidine kinase"/>
    <property type="match status" value="1"/>
</dbReference>
<dbReference type="InterPro" id="IPR003594">
    <property type="entry name" value="HATPase_dom"/>
</dbReference>
<dbReference type="Pfam" id="PF13581">
    <property type="entry name" value="HATPase_c_2"/>
    <property type="match status" value="1"/>
</dbReference>
<keyword evidence="1" id="KW-0808">Transferase</keyword>
<dbReference type="InterPro" id="IPR050267">
    <property type="entry name" value="Anti-sigma-factor_SerPK"/>
</dbReference>
<feature type="compositionally biased region" description="Basic and acidic residues" evidence="2">
    <location>
        <begin position="1"/>
        <end position="10"/>
    </location>
</feature>
<dbReference type="InterPro" id="IPR036890">
    <property type="entry name" value="HATPase_C_sf"/>
</dbReference>
<dbReference type="Gene3D" id="3.30.565.10">
    <property type="entry name" value="Histidine kinase-like ATPase, C-terminal domain"/>
    <property type="match status" value="1"/>
</dbReference>
<dbReference type="PANTHER" id="PTHR35526">
    <property type="entry name" value="ANTI-SIGMA-F FACTOR RSBW-RELATED"/>
    <property type="match status" value="1"/>
</dbReference>
<keyword evidence="5" id="KW-1185">Reference proteome</keyword>
<evidence type="ECO:0000313" key="5">
    <source>
        <dbReference type="Proteomes" id="UP000585638"/>
    </source>
</evidence>
<evidence type="ECO:0000259" key="3">
    <source>
        <dbReference type="Pfam" id="PF13581"/>
    </source>
</evidence>
<evidence type="ECO:0000256" key="2">
    <source>
        <dbReference type="SAM" id="MobiDB-lite"/>
    </source>
</evidence>
<dbReference type="CDD" id="cd16936">
    <property type="entry name" value="HATPase_RsbW-like"/>
    <property type="match status" value="1"/>
</dbReference>
<organism evidence="4 5">
    <name type="scientific">Kutzneria kofuensis</name>
    <dbReference type="NCBI Taxonomy" id="103725"/>
    <lineage>
        <taxon>Bacteria</taxon>
        <taxon>Bacillati</taxon>
        <taxon>Actinomycetota</taxon>
        <taxon>Actinomycetes</taxon>
        <taxon>Pseudonocardiales</taxon>
        <taxon>Pseudonocardiaceae</taxon>
        <taxon>Kutzneria</taxon>
    </lineage>
</organism>
<dbReference type="EMBL" id="JACHIR010000001">
    <property type="protein sequence ID" value="MBB5889942.1"/>
    <property type="molecule type" value="Genomic_DNA"/>
</dbReference>
<dbReference type="PANTHER" id="PTHR35526:SF3">
    <property type="entry name" value="ANTI-SIGMA-F FACTOR RSBW"/>
    <property type="match status" value="1"/>
</dbReference>
<keyword evidence="1" id="KW-0418">Kinase</keyword>
<gene>
    <name evidence="4" type="ORF">BJ998_001138</name>
</gene>
<accession>A0A7W9NE57</accession>
<keyword evidence="1" id="KW-0723">Serine/threonine-protein kinase</keyword>
<sequence>MTRVSRELETHVAPSAPGDDVDRPPDTHVVPDLGRTDVPTNATALAEAREQLVAWASTAGLDAEQIEDVALATYEAMANVVDHAYDQPGGVFDLHACRHDDQVTVTVADNGRWKSPVCGKQSWRGRGLLIIERISCEFELTRHARGTVVTMSWSVLVDESHPQPTRP</sequence>
<dbReference type="RefSeq" id="WP_345028628.1">
    <property type="nucleotide sequence ID" value="NZ_BAAAWY010000008.1"/>
</dbReference>
<evidence type="ECO:0000256" key="1">
    <source>
        <dbReference type="ARBA" id="ARBA00022527"/>
    </source>
</evidence>
<reference evidence="4 5" key="1">
    <citation type="submission" date="2020-08" db="EMBL/GenBank/DDBJ databases">
        <title>Sequencing the genomes of 1000 actinobacteria strains.</title>
        <authorList>
            <person name="Klenk H.-P."/>
        </authorList>
    </citation>
    <scope>NUCLEOTIDE SEQUENCE [LARGE SCALE GENOMIC DNA]</scope>
    <source>
        <strain evidence="4 5">DSM 43851</strain>
    </source>
</reference>
<evidence type="ECO:0000313" key="4">
    <source>
        <dbReference type="EMBL" id="MBB5889942.1"/>
    </source>
</evidence>
<protein>
    <submittedName>
        <fullName evidence="4">Anti-sigma regulatory factor (Ser/Thr protein kinase)</fullName>
    </submittedName>
</protein>
<dbReference type="GO" id="GO:0004674">
    <property type="term" value="F:protein serine/threonine kinase activity"/>
    <property type="evidence" value="ECO:0007669"/>
    <property type="project" value="UniProtKB-KW"/>
</dbReference>
<feature type="domain" description="Histidine kinase/HSP90-like ATPase" evidence="3">
    <location>
        <begin position="39"/>
        <end position="153"/>
    </location>
</feature>
<name>A0A7W9NE57_9PSEU</name>